<dbReference type="EMBL" id="CAXAJV020001301">
    <property type="protein sequence ID" value="CAL7951959.1"/>
    <property type="molecule type" value="Genomic_DNA"/>
</dbReference>
<keyword evidence="3 10" id="KW-0716">Sensory transduction</keyword>
<feature type="transmembrane region" description="Helical" evidence="10">
    <location>
        <begin position="121"/>
        <end position="145"/>
    </location>
</feature>
<dbReference type="Pfam" id="PF02949">
    <property type="entry name" value="7tm_6"/>
    <property type="match status" value="1"/>
</dbReference>
<evidence type="ECO:0000256" key="8">
    <source>
        <dbReference type="ARBA" id="ARBA00023170"/>
    </source>
</evidence>
<feature type="transmembrane region" description="Helical" evidence="10">
    <location>
        <begin position="299"/>
        <end position="324"/>
    </location>
</feature>
<sequence length="402" mass="46465">MMDKTTIVNEYLGDIKFYGQLVGMWPDQKRFAKYSMRIIIFVIITLTNVAQTSRIVVYYSLDNLTDQMPFLLLGLTTLLKEFNYVLNEEKLRVLLNGIVSDWLTERPKEELEILKAYSKKALIFAFIYKASIWFSVFMFLLLPALPPILDIVAPLNASRERILVYPSYYFVDEQEYYYPILAHMVFSAFILAYVFIACDLNLIHIVQHACALLTISGYRFKHAMDEADFYERKYNGTRTVDKTYAKVVQSIDAHKKATEYVKKVEACHVHYFLLLVGIIIMVFTVTFVKLASVEMGSTYLTFSAFTLSQTIHLLFLTIMGQCVIDSHEETFQKIYEAQWHNGSAKAQSLYVLVLRQCLNARKLTGGGMITLDLNSFVQVSHSILRNRPREASQSNDRTVFRF</sequence>
<comment type="similarity">
    <text evidence="10">Belongs to the insect chemoreceptor superfamily. Heteromeric odorant receptor channel (TC 1.A.69) family.</text>
</comment>
<comment type="caution">
    <text evidence="10">Lacks conserved residue(s) required for the propagation of feature annotation.</text>
</comment>
<evidence type="ECO:0000256" key="2">
    <source>
        <dbReference type="ARBA" id="ARBA00022475"/>
    </source>
</evidence>
<evidence type="ECO:0000256" key="7">
    <source>
        <dbReference type="ARBA" id="ARBA00023136"/>
    </source>
</evidence>
<dbReference type="PANTHER" id="PTHR21137">
    <property type="entry name" value="ODORANT RECEPTOR"/>
    <property type="match status" value="1"/>
</dbReference>
<evidence type="ECO:0000313" key="12">
    <source>
        <dbReference type="Proteomes" id="UP001642520"/>
    </source>
</evidence>
<evidence type="ECO:0000256" key="5">
    <source>
        <dbReference type="ARBA" id="ARBA00022725"/>
    </source>
</evidence>
<comment type="caution">
    <text evidence="11">The sequence shown here is derived from an EMBL/GenBank/DDBJ whole genome shotgun (WGS) entry which is preliminary data.</text>
</comment>
<keyword evidence="2" id="KW-1003">Cell membrane</keyword>
<comment type="subcellular location">
    <subcellularLocation>
        <location evidence="1 10">Cell membrane</location>
        <topology evidence="1 10">Multi-pass membrane protein</topology>
    </subcellularLocation>
</comment>
<organism evidence="11 12">
    <name type="scientific">Xylocopa violacea</name>
    <name type="common">Violet carpenter bee</name>
    <name type="synonym">Apis violacea</name>
    <dbReference type="NCBI Taxonomy" id="135666"/>
    <lineage>
        <taxon>Eukaryota</taxon>
        <taxon>Metazoa</taxon>
        <taxon>Ecdysozoa</taxon>
        <taxon>Arthropoda</taxon>
        <taxon>Hexapoda</taxon>
        <taxon>Insecta</taxon>
        <taxon>Pterygota</taxon>
        <taxon>Neoptera</taxon>
        <taxon>Endopterygota</taxon>
        <taxon>Hymenoptera</taxon>
        <taxon>Apocrita</taxon>
        <taxon>Aculeata</taxon>
        <taxon>Apoidea</taxon>
        <taxon>Anthophila</taxon>
        <taxon>Apidae</taxon>
        <taxon>Xylocopa</taxon>
        <taxon>Xylocopa</taxon>
    </lineage>
</organism>
<keyword evidence="5 10" id="KW-0552">Olfaction</keyword>
<dbReference type="PANTHER" id="PTHR21137:SF35">
    <property type="entry name" value="ODORANT RECEPTOR 19A-RELATED"/>
    <property type="match status" value="1"/>
</dbReference>
<evidence type="ECO:0000256" key="9">
    <source>
        <dbReference type="ARBA" id="ARBA00023224"/>
    </source>
</evidence>
<protein>
    <recommendedName>
        <fullName evidence="10">Odorant receptor</fullName>
    </recommendedName>
</protein>
<gene>
    <name evidence="11" type="ORF">XYLVIOL_LOCUS10803</name>
</gene>
<keyword evidence="4 10" id="KW-0812">Transmembrane</keyword>
<evidence type="ECO:0000256" key="4">
    <source>
        <dbReference type="ARBA" id="ARBA00022692"/>
    </source>
</evidence>
<evidence type="ECO:0000256" key="10">
    <source>
        <dbReference type="RuleBase" id="RU351113"/>
    </source>
</evidence>
<feature type="transmembrane region" description="Helical" evidence="10">
    <location>
        <begin position="176"/>
        <end position="196"/>
    </location>
</feature>
<reference evidence="11 12" key="1">
    <citation type="submission" date="2024-08" db="EMBL/GenBank/DDBJ databases">
        <authorList>
            <person name="Will J Nash"/>
            <person name="Angela Man"/>
            <person name="Seanna McTaggart"/>
            <person name="Kendall Baker"/>
            <person name="Tom Barker"/>
            <person name="Leah Catchpole"/>
            <person name="Alex Durrant"/>
            <person name="Karim Gharbi"/>
            <person name="Naomi Irish"/>
            <person name="Gemy Kaithakottil"/>
            <person name="Debby Ku"/>
            <person name="Aaliyah Providence"/>
            <person name="Felix Shaw"/>
            <person name="David Swarbreck"/>
            <person name="Chris Watkins"/>
            <person name="Ann M. McCartney"/>
            <person name="Giulio Formenti"/>
            <person name="Alice Mouton"/>
            <person name="Noel Vella"/>
            <person name="Bjorn M von Reumont"/>
            <person name="Adriana Vella"/>
            <person name="Wilfried Haerty"/>
        </authorList>
    </citation>
    <scope>NUCLEOTIDE SEQUENCE [LARGE SCALE GENOMIC DNA]</scope>
</reference>
<evidence type="ECO:0000256" key="3">
    <source>
        <dbReference type="ARBA" id="ARBA00022606"/>
    </source>
</evidence>
<feature type="transmembrane region" description="Helical" evidence="10">
    <location>
        <begin position="38"/>
        <end position="61"/>
    </location>
</feature>
<feature type="transmembrane region" description="Helical" evidence="10">
    <location>
        <begin position="271"/>
        <end position="293"/>
    </location>
</feature>
<evidence type="ECO:0000256" key="1">
    <source>
        <dbReference type="ARBA" id="ARBA00004651"/>
    </source>
</evidence>
<evidence type="ECO:0000256" key="6">
    <source>
        <dbReference type="ARBA" id="ARBA00022989"/>
    </source>
</evidence>
<keyword evidence="6 10" id="KW-1133">Transmembrane helix</keyword>
<dbReference type="Proteomes" id="UP001642520">
    <property type="component" value="Unassembled WGS sequence"/>
</dbReference>
<proteinExistence type="inferred from homology"/>
<keyword evidence="12" id="KW-1185">Reference proteome</keyword>
<accession>A0ABP1PII8</accession>
<keyword evidence="7 10" id="KW-0472">Membrane</keyword>
<evidence type="ECO:0000313" key="11">
    <source>
        <dbReference type="EMBL" id="CAL7951959.1"/>
    </source>
</evidence>
<keyword evidence="9 10" id="KW-0807">Transducer</keyword>
<dbReference type="InterPro" id="IPR004117">
    <property type="entry name" value="7tm6_olfct_rcpt"/>
</dbReference>
<name>A0ABP1PII8_XYLVO</name>
<feature type="transmembrane region" description="Helical" evidence="10">
    <location>
        <begin position="67"/>
        <end position="86"/>
    </location>
</feature>
<keyword evidence="8 10" id="KW-0675">Receptor</keyword>